<protein>
    <submittedName>
        <fullName evidence="2">Uncharacterized protein</fullName>
    </submittedName>
</protein>
<evidence type="ECO:0000313" key="3">
    <source>
        <dbReference type="Proteomes" id="UP000323067"/>
    </source>
</evidence>
<sequence length="138" mass="14548">MYTVQKSIPSGISTESRRSSASSVSTAASSVSSTKPVTEANLETSPSVFVSDAPVHPLPAYARDFPKPTSEINIAEALQRKPGRWTISGAIEAGLNRQTCALIDETAELKARSAEYAAAKQALLETAAQMKAAKAKPQ</sequence>
<evidence type="ECO:0000313" key="2">
    <source>
        <dbReference type="EMBL" id="ATY66440.1"/>
    </source>
</evidence>
<accession>A0A2H4STK5</accession>
<feature type="compositionally biased region" description="Low complexity" evidence="1">
    <location>
        <begin position="19"/>
        <end position="34"/>
    </location>
</feature>
<name>A0A2H4STK5_CORMI</name>
<organism evidence="2 3">
    <name type="scientific">Cordyceps militaris</name>
    <name type="common">Caterpillar fungus</name>
    <name type="synonym">Clavaria militaris</name>
    <dbReference type="NCBI Taxonomy" id="73501"/>
    <lineage>
        <taxon>Eukaryota</taxon>
        <taxon>Fungi</taxon>
        <taxon>Dikarya</taxon>
        <taxon>Ascomycota</taxon>
        <taxon>Pezizomycotina</taxon>
        <taxon>Sordariomycetes</taxon>
        <taxon>Hypocreomycetidae</taxon>
        <taxon>Hypocreales</taxon>
        <taxon>Cordycipitaceae</taxon>
        <taxon>Cordyceps</taxon>
    </lineage>
</organism>
<gene>
    <name evidence="2" type="ORF">A9K55_000559</name>
</gene>
<dbReference type="EMBL" id="CP023327">
    <property type="protein sequence ID" value="ATY66440.1"/>
    <property type="molecule type" value="Genomic_DNA"/>
</dbReference>
<proteinExistence type="predicted"/>
<dbReference type="OrthoDB" id="3563866at2759"/>
<reference evidence="2 3" key="1">
    <citation type="journal article" date="2017" name="BMC Genomics">
        <title>Chromosome level assembly and secondary metabolite potential of the parasitic fungus Cordyceps militaris.</title>
        <authorList>
            <person name="Kramer G.J."/>
            <person name="Nodwell J.R."/>
        </authorList>
    </citation>
    <scope>NUCLEOTIDE SEQUENCE [LARGE SCALE GENOMIC DNA]</scope>
    <source>
        <strain evidence="2 3">ATCC 34164</strain>
    </source>
</reference>
<feature type="region of interest" description="Disordered" evidence="1">
    <location>
        <begin position="1"/>
        <end position="44"/>
    </location>
</feature>
<dbReference type="VEuPathDB" id="FungiDB:A9K55_000559"/>
<dbReference type="Proteomes" id="UP000323067">
    <property type="component" value="Chromosome ii"/>
</dbReference>
<feature type="compositionally biased region" description="Polar residues" evidence="1">
    <location>
        <begin position="1"/>
        <end position="12"/>
    </location>
</feature>
<dbReference type="AlphaFoldDB" id="A0A2H4STK5"/>
<evidence type="ECO:0000256" key="1">
    <source>
        <dbReference type="SAM" id="MobiDB-lite"/>
    </source>
</evidence>